<gene>
    <name evidence="3" type="ORF">D5H75_02065</name>
</gene>
<dbReference type="AlphaFoldDB" id="A0A3A4B9N6"/>
<dbReference type="InterPro" id="IPR002656">
    <property type="entry name" value="Acyl_transf_3_dom"/>
</dbReference>
<keyword evidence="3" id="KW-0012">Acyltransferase</keyword>
<comment type="caution">
    <text evidence="3">The sequence shown here is derived from an EMBL/GenBank/DDBJ whole genome shotgun (WGS) entry which is preliminary data.</text>
</comment>
<evidence type="ECO:0000313" key="4">
    <source>
        <dbReference type="Proteomes" id="UP000265768"/>
    </source>
</evidence>
<feature type="transmembrane region" description="Helical" evidence="1">
    <location>
        <begin position="191"/>
        <end position="208"/>
    </location>
</feature>
<name>A0A3A4B9N6_9ACTN</name>
<dbReference type="InterPro" id="IPR050623">
    <property type="entry name" value="Glucan_succinyl_AcylTrfase"/>
</dbReference>
<dbReference type="PANTHER" id="PTHR36927:SF4">
    <property type="entry name" value="BLR5718 PROTEIN"/>
    <property type="match status" value="1"/>
</dbReference>
<feature type="transmembrane region" description="Helical" evidence="1">
    <location>
        <begin position="328"/>
        <end position="350"/>
    </location>
</feature>
<feature type="transmembrane region" description="Helical" evidence="1">
    <location>
        <begin position="70"/>
        <end position="91"/>
    </location>
</feature>
<feature type="transmembrane region" description="Helical" evidence="1">
    <location>
        <begin position="220"/>
        <end position="240"/>
    </location>
</feature>
<dbReference type="Proteomes" id="UP000265768">
    <property type="component" value="Unassembled WGS sequence"/>
</dbReference>
<protein>
    <submittedName>
        <fullName evidence="3">Acyltransferase</fullName>
    </submittedName>
</protein>
<organism evidence="3 4">
    <name type="scientific">Bailinhaonella thermotolerans</name>
    <dbReference type="NCBI Taxonomy" id="1070861"/>
    <lineage>
        <taxon>Bacteria</taxon>
        <taxon>Bacillati</taxon>
        <taxon>Actinomycetota</taxon>
        <taxon>Actinomycetes</taxon>
        <taxon>Streptosporangiales</taxon>
        <taxon>Streptosporangiaceae</taxon>
        <taxon>Bailinhaonella</taxon>
    </lineage>
</organism>
<keyword evidence="1" id="KW-0472">Membrane</keyword>
<feature type="transmembrane region" description="Helical" evidence="1">
    <location>
        <begin position="26"/>
        <end position="50"/>
    </location>
</feature>
<evidence type="ECO:0000256" key="1">
    <source>
        <dbReference type="SAM" id="Phobius"/>
    </source>
</evidence>
<proteinExistence type="predicted"/>
<keyword evidence="1" id="KW-0812">Transmembrane</keyword>
<sequence length="384" mass="41718">MLTDHPTATGPTRETGRLFFLDRVRVLLTALVVLHHVALTYGSFALWYYHEPTMGRPPARAGEWGRLLDLYLLLNQTFAMGLFFLISAHFLPASHDRGGGRRFLLDRLRRLGIPLLGVVLVVVPLAKLPMYHWENARRPISFPDFYLRELEQGPAWFLALLLVFVTAYTVIRAPRPGARPPRRTGFPRARAVAGFALLLAVLGAAWRIRPPVDRVPLLHLPVPAYLPQYVCMFLAGLAAHRRGWLTAIPARASRWGFAAAVAASVTLLPLAVGDPDASGPRLLIAHVAHGLFDGVYCVGMSLGVLGLFARRFTGAPGPVGRFLSGNAYAVYVVHPIVLVAVSVALAGVPAAPLAKFALAAPLSLLLSWPAAAALRTLPYAKSVL</sequence>
<dbReference type="OrthoDB" id="7375713at2"/>
<feature type="transmembrane region" description="Helical" evidence="1">
    <location>
        <begin position="111"/>
        <end position="133"/>
    </location>
</feature>
<feature type="transmembrane region" description="Helical" evidence="1">
    <location>
        <begin position="284"/>
        <end position="308"/>
    </location>
</feature>
<keyword evidence="4" id="KW-1185">Reference proteome</keyword>
<feature type="transmembrane region" description="Helical" evidence="1">
    <location>
        <begin position="356"/>
        <end position="374"/>
    </location>
</feature>
<dbReference type="EMBL" id="QZEY01000001">
    <property type="protein sequence ID" value="RJL35599.1"/>
    <property type="molecule type" value="Genomic_DNA"/>
</dbReference>
<feature type="domain" description="Acyltransferase 3" evidence="2">
    <location>
        <begin position="20"/>
        <end position="370"/>
    </location>
</feature>
<dbReference type="PANTHER" id="PTHR36927">
    <property type="entry name" value="BLR4337 PROTEIN"/>
    <property type="match status" value="1"/>
</dbReference>
<dbReference type="RefSeq" id="WP_119924573.1">
    <property type="nucleotide sequence ID" value="NZ_QZEY01000001.1"/>
</dbReference>
<keyword evidence="3" id="KW-0808">Transferase</keyword>
<evidence type="ECO:0000259" key="2">
    <source>
        <dbReference type="Pfam" id="PF01757"/>
    </source>
</evidence>
<feature type="transmembrane region" description="Helical" evidence="1">
    <location>
        <begin position="252"/>
        <end position="272"/>
    </location>
</feature>
<dbReference type="Pfam" id="PF01757">
    <property type="entry name" value="Acyl_transf_3"/>
    <property type="match status" value="1"/>
</dbReference>
<keyword evidence="1" id="KW-1133">Transmembrane helix</keyword>
<dbReference type="GO" id="GO:0016747">
    <property type="term" value="F:acyltransferase activity, transferring groups other than amino-acyl groups"/>
    <property type="evidence" value="ECO:0007669"/>
    <property type="project" value="InterPro"/>
</dbReference>
<accession>A0A3A4B9N6</accession>
<reference evidence="3 4" key="1">
    <citation type="submission" date="2018-09" db="EMBL/GenBank/DDBJ databases">
        <title>YIM 75507 draft genome.</title>
        <authorList>
            <person name="Tang S."/>
            <person name="Feng Y."/>
        </authorList>
    </citation>
    <scope>NUCLEOTIDE SEQUENCE [LARGE SCALE GENOMIC DNA]</scope>
    <source>
        <strain evidence="3 4">YIM 75507</strain>
    </source>
</reference>
<feature type="transmembrane region" description="Helical" evidence="1">
    <location>
        <begin position="153"/>
        <end position="171"/>
    </location>
</feature>
<evidence type="ECO:0000313" key="3">
    <source>
        <dbReference type="EMBL" id="RJL35599.1"/>
    </source>
</evidence>